<evidence type="ECO:0000256" key="6">
    <source>
        <dbReference type="SAM" id="MobiDB-lite"/>
    </source>
</evidence>
<dbReference type="InterPro" id="IPR009014">
    <property type="entry name" value="Transketo_C/PFOR_II"/>
</dbReference>
<sequence length="392" mass="43498">MQKNIVSTIKNFKQQFHYLSAFQFAHQPSIQFTHGHNKNTQQQNNVSQLQTEQPKSNKLIKMTVRDAIREAIAEEMEKDENVFLMGEEVGKYDGAYKVSKSLLQRFGEKRVIDTPITEAGFTGLGVGASLGGLKPVIEFMTFNFAMQAIDHIVNSAAKLRYMSGGDLASPIVFRGLNGASAAVGAQHSQCYAAWYAHVPGLITLAPYDVEDAKGLFHSAIACGETVVFLENEVCYNYQFEITEEVNSPDFKIPIGKAKIQRPGEHVTVVAFARMVHVSLQAAEILEKEGISVEVINLRSIKPLDRDTIIQSIKKTNRIVTVEEGWPQHGIGAEIAAMIMETSAFDYLDHPLERITGADIPMPYAFDLEDASKPQVQNVVNAVKRTLIGKKHF</sequence>
<feature type="domain" description="Transketolase-like pyrimidine-binding" evidence="7">
    <location>
        <begin position="62"/>
        <end position="237"/>
    </location>
</feature>
<evidence type="ECO:0000259" key="7">
    <source>
        <dbReference type="SMART" id="SM00861"/>
    </source>
</evidence>
<keyword evidence="9" id="KW-1185">Reference proteome</keyword>
<dbReference type="Pfam" id="PF02780">
    <property type="entry name" value="Transketolase_C"/>
    <property type="match status" value="1"/>
</dbReference>
<organism evidence="8 9">
    <name type="scientific">Pseudocohnilembus persalinus</name>
    <name type="common">Ciliate</name>
    <dbReference type="NCBI Taxonomy" id="266149"/>
    <lineage>
        <taxon>Eukaryota</taxon>
        <taxon>Sar</taxon>
        <taxon>Alveolata</taxon>
        <taxon>Ciliophora</taxon>
        <taxon>Intramacronucleata</taxon>
        <taxon>Oligohymenophorea</taxon>
        <taxon>Scuticociliatia</taxon>
        <taxon>Philasterida</taxon>
        <taxon>Pseudocohnilembidae</taxon>
        <taxon>Pseudocohnilembus</taxon>
    </lineage>
</organism>
<accession>A0A0V0QDQ3</accession>
<evidence type="ECO:0000256" key="3">
    <source>
        <dbReference type="ARBA" id="ARBA00023052"/>
    </source>
</evidence>
<dbReference type="InterPro" id="IPR027110">
    <property type="entry name" value="PDHB_mito-type"/>
</dbReference>
<dbReference type="Gene3D" id="3.40.50.920">
    <property type="match status" value="1"/>
</dbReference>
<protein>
    <recommendedName>
        <fullName evidence="5">Pyruvate dehydrogenase E1 component subunit beta</fullName>
        <ecNumber evidence="5">1.2.4.1</ecNumber>
    </recommendedName>
</protein>
<dbReference type="SUPFAM" id="SSF52518">
    <property type="entry name" value="Thiamin diphosphate-binding fold (THDP-binding)"/>
    <property type="match status" value="1"/>
</dbReference>
<dbReference type="OrthoDB" id="10266385at2759"/>
<evidence type="ECO:0000256" key="2">
    <source>
        <dbReference type="ARBA" id="ARBA00023002"/>
    </source>
</evidence>
<dbReference type="Proteomes" id="UP000054937">
    <property type="component" value="Unassembled WGS sequence"/>
</dbReference>
<dbReference type="InParanoid" id="A0A0V0QDQ3"/>
<comment type="cofactor">
    <cofactor evidence="1 5">
        <name>thiamine diphosphate</name>
        <dbReference type="ChEBI" id="CHEBI:58937"/>
    </cofactor>
</comment>
<proteinExistence type="predicted"/>
<dbReference type="Gene3D" id="3.40.50.970">
    <property type="match status" value="1"/>
</dbReference>
<dbReference type="GO" id="GO:0004739">
    <property type="term" value="F:pyruvate dehydrogenase (acetyl-transferring) activity"/>
    <property type="evidence" value="ECO:0007669"/>
    <property type="project" value="UniProtKB-UniRule"/>
</dbReference>
<dbReference type="NCBIfam" id="NF006667">
    <property type="entry name" value="PRK09212.1"/>
    <property type="match status" value="1"/>
</dbReference>
<dbReference type="PANTHER" id="PTHR11624">
    <property type="entry name" value="DEHYDROGENASE RELATED"/>
    <property type="match status" value="1"/>
</dbReference>
<dbReference type="FunFam" id="3.40.50.920:FF:000001">
    <property type="entry name" value="Pyruvate dehydrogenase E1 beta subunit"/>
    <property type="match status" value="1"/>
</dbReference>
<dbReference type="EMBL" id="LDAU01000194">
    <property type="protein sequence ID" value="KRX00322.1"/>
    <property type="molecule type" value="Genomic_DNA"/>
</dbReference>
<dbReference type="OMA" id="WYANCPG"/>
<gene>
    <name evidence="8" type="ORF">PPERSA_10821</name>
</gene>
<feature type="region of interest" description="Disordered" evidence="6">
    <location>
        <begin position="33"/>
        <end position="54"/>
    </location>
</feature>
<keyword evidence="4 5" id="KW-0670">Pyruvate</keyword>
<evidence type="ECO:0000256" key="1">
    <source>
        <dbReference type="ARBA" id="ARBA00001964"/>
    </source>
</evidence>
<dbReference type="Pfam" id="PF02779">
    <property type="entry name" value="Transket_pyr"/>
    <property type="match status" value="1"/>
</dbReference>
<evidence type="ECO:0000313" key="8">
    <source>
        <dbReference type="EMBL" id="KRX00322.1"/>
    </source>
</evidence>
<dbReference type="InterPro" id="IPR029061">
    <property type="entry name" value="THDP-binding"/>
</dbReference>
<dbReference type="FunCoup" id="A0A0V0QDQ3">
    <property type="interactions" value="198"/>
</dbReference>
<comment type="function">
    <text evidence="5">The pyruvate dehydrogenase complex catalyzes the overall conversion of pyruvate to acetyl-CoA and CO2.</text>
</comment>
<reference evidence="8 9" key="1">
    <citation type="journal article" date="2015" name="Sci. Rep.">
        <title>Genome of the facultative scuticociliatosis pathogen Pseudocohnilembus persalinus provides insight into its virulence through horizontal gene transfer.</title>
        <authorList>
            <person name="Xiong J."/>
            <person name="Wang G."/>
            <person name="Cheng J."/>
            <person name="Tian M."/>
            <person name="Pan X."/>
            <person name="Warren A."/>
            <person name="Jiang C."/>
            <person name="Yuan D."/>
            <person name="Miao W."/>
        </authorList>
    </citation>
    <scope>NUCLEOTIDE SEQUENCE [LARGE SCALE GENOMIC DNA]</scope>
    <source>
        <strain evidence="8">36N120E</strain>
    </source>
</reference>
<dbReference type="GO" id="GO:0006086">
    <property type="term" value="P:pyruvate decarboxylation to acetyl-CoA"/>
    <property type="evidence" value="ECO:0007669"/>
    <property type="project" value="InterPro"/>
</dbReference>
<comment type="catalytic activity">
    <reaction evidence="5">
        <text>N(6)-[(R)-lipoyl]-L-lysyl-[protein] + pyruvate + H(+) = N(6)-[(R)-S(8)-acetyldihydrolipoyl]-L-lysyl-[protein] + CO2</text>
        <dbReference type="Rhea" id="RHEA:19189"/>
        <dbReference type="Rhea" id="RHEA-COMP:10474"/>
        <dbReference type="Rhea" id="RHEA-COMP:10478"/>
        <dbReference type="ChEBI" id="CHEBI:15361"/>
        <dbReference type="ChEBI" id="CHEBI:15378"/>
        <dbReference type="ChEBI" id="CHEBI:16526"/>
        <dbReference type="ChEBI" id="CHEBI:83099"/>
        <dbReference type="ChEBI" id="CHEBI:83111"/>
        <dbReference type="EC" id="1.2.4.1"/>
    </reaction>
</comment>
<dbReference type="CDD" id="cd07036">
    <property type="entry name" value="TPP_PYR_E1-PDHc-beta_like"/>
    <property type="match status" value="1"/>
</dbReference>
<dbReference type="SMART" id="SM00861">
    <property type="entry name" value="Transket_pyr"/>
    <property type="match status" value="1"/>
</dbReference>
<dbReference type="InterPro" id="IPR005475">
    <property type="entry name" value="Transketolase-like_Pyr-bd"/>
</dbReference>
<evidence type="ECO:0000256" key="5">
    <source>
        <dbReference type="RuleBase" id="RU364074"/>
    </source>
</evidence>
<comment type="caution">
    <text evidence="8">The sequence shown here is derived from an EMBL/GenBank/DDBJ whole genome shotgun (WGS) entry which is preliminary data.</text>
</comment>
<dbReference type="EC" id="1.2.4.1" evidence="5"/>
<dbReference type="AlphaFoldDB" id="A0A0V0QDQ3"/>
<keyword evidence="3 5" id="KW-0786">Thiamine pyrophosphate</keyword>
<dbReference type="PANTHER" id="PTHR11624:SF96">
    <property type="entry name" value="PYRUVATE DEHYDROGENASE E1 COMPONENT SUBUNIT BETA, MITOCHONDRIAL"/>
    <property type="match status" value="1"/>
</dbReference>
<evidence type="ECO:0000313" key="9">
    <source>
        <dbReference type="Proteomes" id="UP000054937"/>
    </source>
</evidence>
<name>A0A0V0QDQ3_PSEPJ</name>
<evidence type="ECO:0000256" key="4">
    <source>
        <dbReference type="ARBA" id="ARBA00023317"/>
    </source>
</evidence>
<dbReference type="NCBIfam" id="NF008854">
    <property type="entry name" value="PRK11892.1"/>
    <property type="match status" value="1"/>
</dbReference>
<dbReference type="InterPro" id="IPR033248">
    <property type="entry name" value="Transketolase_C"/>
</dbReference>
<keyword evidence="2 5" id="KW-0560">Oxidoreductase</keyword>
<dbReference type="SUPFAM" id="SSF52922">
    <property type="entry name" value="TK C-terminal domain-like"/>
    <property type="match status" value="1"/>
</dbReference>